<dbReference type="Pfam" id="PF00156">
    <property type="entry name" value="Pribosyltran"/>
    <property type="match status" value="1"/>
</dbReference>
<evidence type="ECO:0000256" key="9">
    <source>
        <dbReference type="ARBA" id="ARBA00022679"/>
    </source>
</evidence>
<keyword evidence="7" id="KW-0963">Cytoplasm</keyword>
<protein>
    <recommendedName>
        <fullName evidence="6">adenine phosphoribosyltransferase</fullName>
        <ecNumber evidence="6">2.4.2.7</ecNumber>
    </recommendedName>
</protein>
<gene>
    <name evidence="12" type="ORF">MNBD_NITROSPINAE03-1814</name>
</gene>
<dbReference type="GO" id="GO:0006166">
    <property type="term" value="P:purine ribonucleoside salvage"/>
    <property type="evidence" value="ECO:0007669"/>
    <property type="project" value="UniProtKB-KW"/>
</dbReference>
<comment type="pathway">
    <text evidence="4">Purine metabolism; AMP biosynthesis via salvage pathway; AMP from adenine: step 1/1.</text>
</comment>
<evidence type="ECO:0000313" key="12">
    <source>
        <dbReference type="EMBL" id="VAX19698.1"/>
    </source>
</evidence>
<evidence type="ECO:0000256" key="2">
    <source>
        <dbReference type="ARBA" id="ARBA00003968"/>
    </source>
</evidence>
<dbReference type="GO" id="GO:0002055">
    <property type="term" value="F:adenine binding"/>
    <property type="evidence" value="ECO:0007669"/>
    <property type="project" value="TreeGrafter"/>
</dbReference>
<name>A0A3B1C743_9ZZZZ</name>
<dbReference type="GO" id="GO:0003999">
    <property type="term" value="F:adenine phosphoribosyltransferase activity"/>
    <property type="evidence" value="ECO:0007669"/>
    <property type="project" value="UniProtKB-EC"/>
</dbReference>
<evidence type="ECO:0000256" key="3">
    <source>
        <dbReference type="ARBA" id="ARBA00004496"/>
    </source>
</evidence>
<sequence length="179" mass="20131">MSEELKKSIREIPDFPKKGILFYDITTLFSHASSFRRAMDMLIYRYIENRPDLFVGIEARGFIVASALAYALNTGVAVVRKPGKLPFRTFKQSYDLEYGSNEMEIHQDAVAPGQRVVIVDDLIATGGTLEAAGKLVEKLGGDIMEMACIVELNFLDGREKLSKYKLHSLVTYDSEEVKK</sequence>
<comment type="function">
    <text evidence="2">Catalyzes a salvage reaction resulting in the formation of AMP, that is energically less costly than de novo synthesis.</text>
</comment>
<evidence type="ECO:0000256" key="10">
    <source>
        <dbReference type="ARBA" id="ARBA00022726"/>
    </source>
</evidence>
<dbReference type="Gene3D" id="3.40.50.2020">
    <property type="match status" value="1"/>
</dbReference>
<dbReference type="NCBIfam" id="NF002634">
    <property type="entry name" value="PRK02304.1-3"/>
    <property type="match status" value="1"/>
</dbReference>
<dbReference type="GO" id="GO:0005737">
    <property type="term" value="C:cytoplasm"/>
    <property type="evidence" value="ECO:0007669"/>
    <property type="project" value="UniProtKB-SubCell"/>
</dbReference>
<proteinExistence type="inferred from homology"/>
<dbReference type="InterPro" id="IPR050054">
    <property type="entry name" value="UPRTase/APRTase"/>
</dbReference>
<evidence type="ECO:0000259" key="11">
    <source>
        <dbReference type="Pfam" id="PF00156"/>
    </source>
</evidence>
<evidence type="ECO:0000256" key="5">
    <source>
        <dbReference type="ARBA" id="ARBA00008391"/>
    </source>
</evidence>
<dbReference type="NCBIfam" id="NF002636">
    <property type="entry name" value="PRK02304.1-5"/>
    <property type="match status" value="1"/>
</dbReference>
<comment type="subcellular location">
    <subcellularLocation>
        <location evidence="3">Cytoplasm</location>
    </subcellularLocation>
</comment>
<dbReference type="HAMAP" id="MF_00004">
    <property type="entry name" value="Aden_phosphoribosyltr"/>
    <property type="match status" value="1"/>
</dbReference>
<dbReference type="SUPFAM" id="SSF53271">
    <property type="entry name" value="PRTase-like"/>
    <property type="match status" value="1"/>
</dbReference>
<accession>A0A3B1C743</accession>
<dbReference type="CDD" id="cd06223">
    <property type="entry name" value="PRTases_typeI"/>
    <property type="match status" value="1"/>
</dbReference>
<dbReference type="EC" id="2.4.2.7" evidence="6"/>
<dbReference type="GO" id="GO:0044209">
    <property type="term" value="P:AMP salvage"/>
    <property type="evidence" value="ECO:0007669"/>
    <property type="project" value="UniProtKB-UniPathway"/>
</dbReference>
<evidence type="ECO:0000256" key="8">
    <source>
        <dbReference type="ARBA" id="ARBA00022676"/>
    </source>
</evidence>
<dbReference type="AlphaFoldDB" id="A0A3B1C743"/>
<evidence type="ECO:0000256" key="1">
    <source>
        <dbReference type="ARBA" id="ARBA00000868"/>
    </source>
</evidence>
<feature type="domain" description="Phosphoribosyltransferase" evidence="11">
    <location>
        <begin position="42"/>
        <end position="156"/>
    </location>
</feature>
<dbReference type="GO" id="GO:0006168">
    <property type="term" value="P:adenine salvage"/>
    <property type="evidence" value="ECO:0007669"/>
    <property type="project" value="InterPro"/>
</dbReference>
<comment type="catalytic activity">
    <reaction evidence="1">
        <text>AMP + diphosphate = 5-phospho-alpha-D-ribose 1-diphosphate + adenine</text>
        <dbReference type="Rhea" id="RHEA:16609"/>
        <dbReference type="ChEBI" id="CHEBI:16708"/>
        <dbReference type="ChEBI" id="CHEBI:33019"/>
        <dbReference type="ChEBI" id="CHEBI:58017"/>
        <dbReference type="ChEBI" id="CHEBI:456215"/>
        <dbReference type="EC" id="2.4.2.7"/>
    </reaction>
</comment>
<dbReference type="EMBL" id="UOGB01000156">
    <property type="protein sequence ID" value="VAX19698.1"/>
    <property type="molecule type" value="Genomic_DNA"/>
</dbReference>
<dbReference type="UniPathway" id="UPA00588">
    <property type="reaction ID" value="UER00646"/>
</dbReference>
<dbReference type="NCBIfam" id="TIGR01090">
    <property type="entry name" value="apt"/>
    <property type="match status" value="1"/>
</dbReference>
<dbReference type="PANTHER" id="PTHR32315">
    <property type="entry name" value="ADENINE PHOSPHORIBOSYLTRANSFERASE"/>
    <property type="match status" value="1"/>
</dbReference>
<organism evidence="12">
    <name type="scientific">hydrothermal vent metagenome</name>
    <dbReference type="NCBI Taxonomy" id="652676"/>
    <lineage>
        <taxon>unclassified sequences</taxon>
        <taxon>metagenomes</taxon>
        <taxon>ecological metagenomes</taxon>
    </lineage>
</organism>
<dbReference type="PANTHER" id="PTHR32315:SF3">
    <property type="entry name" value="ADENINE PHOSPHORIBOSYLTRANSFERASE"/>
    <property type="match status" value="1"/>
</dbReference>
<evidence type="ECO:0000256" key="7">
    <source>
        <dbReference type="ARBA" id="ARBA00022490"/>
    </source>
</evidence>
<comment type="similarity">
    <text evidence="5">Belongs to the purine/pyrimidine phosphoribosyltransferase family.</text>
</comment>
<dbReference type="FunFam" id="3.40.50.2020:FF:000021">
    <property type="entry name" value="Adenine phosphoribosyltransferase"/>
    <property type="match status" value="1"/>
</dbReference>
<dbReference type="GO" id="GO:0016208">
    <property type="term" value="F:AMP binding"/>
    <property type="evidence" value="ECO:0007669"/>
    <property type="project" value="TreeGrafter"/>
</dbReference>
<dbReference type="InterPro" id="IPR000836">
    <property type="entry name" value="PRTase_dom"/>
</dbReference>
<reference evidence="12" key="1">
    <citation type="submission" date="2018-06" db="EMBL/GenBank/DDBJ databases">
        <authorList>
            <person name="Zhirakovskaya E."/>
        </authorList>
    </citation>
    <scope>NUCLEOTIDE SEQUENCE</scope>
</reference>
<dbReference type="InterPro" id="IPR029057">
    <property type="entry name" value="PRTase-like"/>
</dbReference>
<dbReference type="InterPro" id="IPR005764">
    <property type="entry name" value="Ade_phspho_trans"/>
</dbReference>
<evidence type="ECO:0000256" key="4">
    <source>
        <dbReference type="ARBA" id="ARBA00004659"/>
    </source>
</evidence>
<keyword evidence="10" id="KW-0660">Purine salvage</keyword>
<keyword evidence="8 12" id="KW-0328">Glycosyltransferase</keyword>
<keyword evidence="9 12" id="KW-0808">Transferase</keyword>
<evidence type="ECO:0000256" key="6">
    <source>
        <dbReference type="ARBA" id="ARBA00011893"/>
    </source>
</evidence>